<evidence type="ECO:0000259" key="5">
    <source>
        <dbReference type="PROSITE" id="PS50109"/>
    </source>
</evidence>
<evidence type="ECO:0000313" key="6">
    <source>
        <dbReference type="EMBL" id="TMV11946.1"/>
    </source>
</evidence>
<comment type="catalytic activity">
    <reaction evidence="1">
        <text>ATP + protein L-histidine = ADP + protein N-phospho-L-histidine.</text>
        <dbReference type="EC" id="2.7.13.3"/>
    </reaction>
</comment>
<dbReference type="PRINTS" id="PR00344">
    <property type="entry name" value="BCTRLSENSOR"/>
</dbReference>
<proteinExistence type="predicted"/>
<comment type="caution">
    <text evidence="6">The sequence shown here is derived from an EMBL/GenBank/DDBJ whole genome shotgun (WGS) entry which is preliminary data.</text>
</comment>
<feature type="domain" description="Histidine kinase" evidence="5">
    <location>
        <begin position="63"/>
        <end position="277"/>
    </location>
</feature>
<evidence type="ECO:0000313" key="7">
    <source>
        <dbReference type="Proteomes" id="UP001191082"/>
    </source>
</evidence>
<dbReference type="EC" id="2.7.13.3" evidence="2"/>
<evidence type="ECO:0000256" key="4">
    <source>
        <dbReference type="ARBA" id="ARBA00022777"/>
    </source>
</evidence>
<dbReference type="InterPro" id="IPR005467">
    <property type="entry name" value="His_kinase_dom"/>
</dbReference>
<dbReference type="SMART" id="SM00387">
    <property type="entry name" value="HATPase_c"/>
    <property type="match status" value="1"/>
</dbReference>
<dbReference type="InterPro" id="IPR004358">
    <property type="entry name" value="Sig_transdc_His_kin-like_C"/>
</dbReference>
<dbReference type="PANTHER" id="PTHR42878">
    <property type="entry name" value="TWO-COMPONENT HISTIDINE KINASE"/>
    <property type="match status" value="1"/>
</dbReference>
<gene>
    <name evidence="6" type="ORF">FGK64_14440</name>
</gene>
<reference evidence="6 7" key="1">
    <citation type="submission" date="2019-05" db="EMBL/GenBank/DDBJ databases">
        <title>Marivita sp. nov. isolated from sea sediment.</title>
        <authorList>
            <person name="Kim W."/>
        </authorList>
    </citation>
    <scope>NUCLEOTIDE SEQUENCE [LARGE SCALE GENOMIC DNA]</scope>
    <source>
        <strain evidence="6 7">CAU 1492</strain>
    </source>
</reference>
<evidence type="ECO:0000256" key="3">
    <source>
        <dbReference type="ARBA" id="ARBA00022679"/>
    </source>
</evidence>
<dbReference type="Pfam" id="PF02518">
    <property type="entry name" value="HATPase_c"/>
    <property type="match status" value="1"/>
</dbReference>
<dbReference type="PROSITE" id="PS50109">
    <property type="entry name" value="HIS_KIN"/>
    <property type="match status" value="1"/>
</dbReference>
<accession>A0ABY2X816</accession>
<keyword evidence="7" id="KW-1185">Reference proteome</keyword>
<keyword evidence="4 6" id="KW-0418">Kinase</keyword>
<protein>
    <recommendedName>
        <fullName evidence="2">histidine kinase</fullName>
        <ecNumber evidence="2">2.7.13.3</ecNumber>
    </recommendedName>
</protein>
<dbReference type="InterPro" id="IPR036097">
    <property type="entry name" value="HisK_dim/P_sf"/>
</dbReference>
<evidence type="ECO:0000256" key="2">
    <source>
        <dbReference type="ARBA" id="ARBA00012438"/>
    </source>
</evidence>
<dbReference type="SUPFAM" id="SSF47384">
    <property type="entry name" value="Homodimeric domain of signal transducing histidine kinase"/>
    <property type="match status" value="1"/>
</dbReference>
<dbReference type="SUPFAM" id="SSF55874">
    <property type="entry name" value="ATPase domain of HSP90 chaperone/DNA topoisomerase II/histidine kinase"/>
    <property type="match status" value="1"/>
</dbReference>
<dbReference type="EMBL" id="VCPC01000003">
    <property type="protein sequence ID" value="TMV11946.1"/>
    <property type="molecule type" value="Genomic_DNA"/>
</dbReference>
<keyword evidence="3" id="KW-0808">Transferase</keyword>
<sequence length="283" mass="30488">MMTGAGDEDVAKSAIQQGAADYLIKAKLTPEGLITTIEASVKLARMQRKIAMQQRELATFAHVLVHDFKAPIRGIDFLCDLIAKALDAGDSAEAIRELDEMRGVGRQMSDLVQSLSEYIGADGEDRHDVYSLNDIAARAQSALRSEIADVGARIEIVQPDWPVFGSAPLLAQLLQNLLSNAIRYRASDPTHIRIAASNAAAGLTRISVEDNGRGVPLAFRDRIFEPFQRFTSRDCVAGSGLGLATCRKIVERHGGRIWCGTSALGGAGIHFTLPAQAHDLAAQ</sequence>
<dbReference type="InterPro" id="IPR003594">
    <property type="entry name" value="HATPase_dom"/>
</dbReference>
<dbReference type="GO" id="GO:0016301">
    <property type="term" value="F:kinase activity"/>
    <property type="evidence" value="ECO:0007669"/>
    <property type="project" value="UniProtKB-KW"/>
</dbReference>
<name>A0ABY2X816_9RHOB</name>
<dbReference type="InterPro" id="IPR036890">
    <property type="entry name" value="HATPase_C_sf"/>
</dbReference>
<evidence type="ECO:0000256" key="1">
    <source>
        <dbReference type="ARBA" id="ARBA00000085"/>
    </source>
</evidence>
<dbReference type="Proteomes" id="UP001191082">
    <property type="component" value="Unassembled WGS sequence"/>
</dbReference>
<dbReference type="Gene3D" id="3.30.565.10">
    <property type="entry name" value="Histidine kinase-like ATPase, C-terminal domain"/>
    <property type="match status" value="1"/>
</dbReference>
<dbReference type="PANTHER" id="PTHR42878:SF15">
    <property type="entry name" value="BACTERIOPHYTOCHROME"/>
    <property type="match status" value="1"/>
</dbReference>
<organism evidence="6 7">
    <name type="scientific">Arenibacterium halophilum</name>
    <dbReference type="NCBI Taxonomy" id="2583821"/>
    <lineage>
        <taxon>Bacteria</taxon>
        <taxon>Pseudomonadati</taxon>
        <taxon>Pseudomonadota</taxon>
        <taxon>Alphaproteobacteria</taxon>
        <taxon>Rhodobacterales</taxon>
        <taxon>Paracoccaceae</taxon>
        <taxon>Arenibacterium</taxon>
    </lineage>
</organism>
<dbReference type="InterPro" id="IPR050351">
    <property type="entry name" value="BphY/WalK/GraS-like"/>
</dbReference>